<evidence type="ECO:0000313" key="3">
    <source>
        <dbReference type="EMBL" id="HHE54216.1"/>
    </source>
</evidence>
<feature type="transmembrane region" description="Helical" evidence="1">
    <location>
        <begin position="12"/>
        <end position="29"/>
    </location>
</feature>
<keyword evidence="1" id="KW-0812">Transmembrane</keyword>
<comment type="caution">
    <text evidence="3">The sequence shown here is derived from an EMBL/GenBank/DDBJ whole genome shotgun (WGS) entry which is preliminary data.</text>
</comment>
<feature type="transmembrane region" description="Helical" evidence="1">
    <location>
        <begin position="285"/>
        <end position="301"/>
    </location>
</feature>
<proteinExistence type="predicted"/>
<dbReference type="AlphaFoldDB" id="A0A7V5H1N6"/>
<feature type="domain" description="VanZ-like" evidence="2">
    <location>
        <begin position="323"/>
        <end position="447"/>
    </location>
</feature>
<feature type="transmembrane region" description="Helical" evidence="1">
    <location>
        <begin position="373"/>
        <end position="391"/>
    </location>
</feature>
<dbReference type="InterPro" id="IPR006976">
    <property type="entry name" value="VanZ-like"/>
</dbReference>
<dbReference type="Pfam" id="PF04892">
    <property type="entry name" value="VanZ"/>
    <property type="match status" value="3"/>
</dbReference>
<feature type="transmembrane region" description="Helical" evidence="1">
    <location>
        <begin position="429"/>
        <end position="449"/>
    </location>
</feature>
<organism evidence="3">
    <name type="scientific">Caldithrix abyssi</name>
    <dbReference type="NCBI Taxonomy" id="187145"/>
    <lineage>
        <taxon>Bacteria</taxon>
        <taxon>Pseudomonadati</taxon>
        <taxon>Calditrichota</taxon>
        <taxon>Calditrichia</taxon>
        <taxon>Calditrichales</taxon>
        <taxon>Calditrichaceae</taxon>
        <taxon>Caldithrix</taxon>
    </lineage>
</organism>
<feature type="transmembrane region" description="Helical" evidence="1">
    <location>
        <begin position="93"/>
        <end position="114"/>
    </location>
</feature>
<evidence type="ECO:0000259" key="2">
    <source>
        <dbReference type="Pfam" id="PF04892"/>
    </source>
</evidence>
<feature type="transmembrane region" description="Helical" evidence="1">
    <location>
        <begin position="62"/>
        <end position="81"/>
    </location>
</feature>
<feature type="transmembrane region" description="Helical" evidence="1">
    <location>
        <begin position="403"/>
        <end position="423"/>
    </location>
</feature>
<feature type="transmembrane region" description="Helical" evidence="1">
    <location>
        <begin position="158"/>
        <end position="177"/>
    </location>
</feature>
<keyword evidence="1" id="KW-1133">Transmembrane helix</keyword>
<feature type="transmembrane region" description="Helical" evidence="1">
    <location>
        <begin position="120"/>
        <end position="138"/>
    </location>
</feature>
<evidence type="ECO:0000256" key="1">
    <source>
        <dbReference type="SAM" id="Phobius"/>
    </source>
</evidence>
<accession>A0A7V5H1N6</accession>
<feature type="domain" description="VanZ-like" evidence="2">
    <location>
        <begin position="16"/>
        <end position="136"/>
    </location>
</feature>
<feature type="transmembrane region" description="Helical" evidence="1">
    <location>
        <begin position="224"/>
        <end position="242"/>
    </location>
</feature>
<dbReference type="PANTHER" id="PTHR28008:SF1">
    <property type="entry name" value="DOMAIN PROTEIN, PUTATIVE (AFU_ORTHOLOGUE AFUA_3G10980)-RELATED"/>
    <property type="match status" value="1"/>
</dbReference>
<gene>
    <name evidence="3" type="ORF">ENL21_00410</name>
</gene>
<feature type="transmembrane region" description="Helical" evidence="1">
    <location>
        <begin position="254"/>
        <end position="273"/>
    </location>
</feature>
<dbReference type="EMBL" id="DRTD01000026">
    <property type="protein sequence ID" value="HHE54216.1"/>
    <property type="molecule type" value="Genomic_DNA"/>
</dbReference>
<feature type="transmembrane region" description="Helical" evidence="1">
    <location>
        <begin position="313"/>
        <end position="331"/>
    </location>
</feature>
<dbReference type="Proteomes" id="UP000886111">
    <property type="component" value="Unassembled WGS sequence"/>
</dbReference>
<name>A0A7V5H1N6_CALAY</name>
<reference evidence="3" key="1">
    <citation type="journal article" date="2020" name="mSystems">
        <title>Genome- and Community-Level Interaction Insights into Carbon Utilization and Element Cycling Functions of Hydrothermarchaeota in Hydrothermal Sediment.</title>
        <authorList>
            <person name="Zhou Z."/>
            <person name="Liu Y."/>
            <person name="Xu W."/>
            <person name="Pan J."/>
            <person name="Luo Z.H."/>
            <person name="Li M."/>
        </authorList>
    </citation>
    <scope>NUCLEOTIDE SEQUENCE [LARGE SCALE GENOMIC DNA]</scope>
    <source>
        <strain evidence="3">HyVt-76</strain>
    </source>
</reference>
<keyword evidence="1" id="KW-0472">Membrane</keyword>
<dbReference type="PANTHER" id="PTHR28008">
    <property type="entry name" value="DOMAIN PROTEIN, PUTATIVE (AFU_ORTHOLOGUE AFUA_3G10980)-RELATED"/>
    <property type="match status" value="1"/>
</dbReference>
<protein>
    <submittedName>
        <fullName evidence="3">VanZ family protein</fullName>
    </submittedName>
</protein>
<feature type="domain" description="VanZ-like" evidence="2">
    <location>
        <begin position="161"/>
        <end position="301"/>
    </location>
</feature>
<sequence>MDENRTLRNLKLLSILTVLFIVYNTLIPFKPYLELWKIARNLGRVELVPFIARGRLNPLTDLVGNVILFVPFGFFLALYFIHLKQTLKVQRVVLLGFLLSLSIEILQIGFRYRTPSVTDLITNTFGTFLGVVLAKLYFKKFEQKLKTLLHHILENEPITLILLLILLVQFFASMLPFNVTITVSDLKKAIAYTNIQPFGFKPLGQMLNAHLKYLDRFSFSKIDFLGNALFYLIFGYLVLYSYFQYWRKKRLGKLIVFALLFVYFPVLEITQFFIKSRFSDVNDIISGYLGAWSGAIIFLLVKKKEWFHNGSKIVLRHFTVPIMIYLIYIFYKGFSPFNFSLQHDVLSLNLKTRYLVPFYAYYKVTSLWNIYDLLESFFWLMPLGFILAYWLNEQKRLNQAYQIGFVIGLLFSLIIEGSQLFLPTRTGDITDVIFMTMGSLLGVYLFNYYNENYLQKSEPSEFIKSLSKS</sequence>
<dbReference type="NCBIfam" id="NF037970">
    <property type="entry name" value="vanZ_1"/>
    <property type="match status" value="2"/>
</dbReference>